<feature type="domain" description="RNB" evidence="1">
    <location>
        <begin position="204"/>
        <end position="335"/>
    </location>
</feature>
<evidence type="ECO:0000259" key="1">
    <source>
        <dbReference type="Pfam" id="PF00773"/>
    </source>
</evidence>
<accession>A0A0A1U7W6</accession>
<dbReference type="OrthoDB" id="372421at2759"/>
<dbReference type="GeneID" id="14890119"/>
<organism evidence="2 3">
    <name type="scientific">Entamoeba invadens IP1</name>
    <dbReference type="NCBI Taxonomy" id="370355"/>
    <lineage>
        <taxon>Eukaryota</taxon>
        <taxon>Amoebozoa</taxon>
        <taxon>Evosea</taxon>
        <taxon>Archamoebae</taxon>
        <taxon>Mastigamoebida</taxon>
        <taxon>Entamoebidae</taxon>
        <taxon>Entamoeba</taxon>
    </lineage>
</organism>
<dbReference type="GO" id="GO:0004540">
    <property type="term" value="F:RNA nuclease activity"/>
    <property type="evidence" value="ECO:0007669"/>
    <property type="project" value="InterPro"/>
</dbReference>
<name>A0A0A1U7W6_ENTIV</name>
<dbReference type="AlphaFoldDB" id="A0A0A1U7W6"/>
<keyword evidence="3" id="KW-1185">Reference proteome</keyword>
<dbReference type="InterPro" id="IPR001900">
    <property type="entry name" value="RNase_II/R"/>
</dbReference>
<gene>
    <name evidence="2" type="ORF">EIN_267400</name>
</gene>
<dbReference type="Proteomes" id="UP000014680">
    <property type="component" value="Unassembled WGS sequence"/>
</dbReference>
<sequence length="476" mass="55241">MTYQNPIEIDDCDDYRVFEDKTSCISSVTENKDGFHVPPKLPQSCIDADRQYESHPVMEKDRCKNQVFKKHDLLRKRREVWNEIEKVNEEAEQQRIQGKNLRYKENPSQQGVLVITPDEDSSDDRKVPHDVIEISENSDNKEVNEEDPVLSEPIISLRNTEIIDLVDCSDDEKSDSEDDCVLVNVFRPTVKKDEHEKINDVTDRTDITCRRVFSIDGERTRIREDAMHIEVLQEGVFEVGIHSVDCTNLLSFDKGGAISLMKMCQKGSNIEFVKRNDKVTMSLDVGKQRNTISLVMKCDQNGDIIEQPVLCQSFIASRGNLTFVQFENLLTRFPNPENCGYNFQNTQEFGRIWNTSIYQLKMDGQNLHDVVGFQFSKAKNELMMGERLVRDIGLFLGKYIGQYLVKVYNRYAFVKYYSGKPFATFRSPLRKLGDYFVLKQLVCAMHHMSWEQMAKDLIGGSLEDLRELIYTYRKYT</sequence>
<reference evidence="2 3" key="1">
    <citation type="submission" date="2012-10" db="EMBL/GenBank/DDBJ databases">
        <authorList>
            <person name="Zafar N."/>
            <person name="Inman J."/>
            <person name="Hall N."/>
            <person name="Lorenzi H."/>
            <person name="Caler E."/>
        </authorList>
    </citation>
    <scope>NUCLEOTIDE SEQUENCE [LARGE SCALE GENOMIC DNA]</scope>
    <source>
        <strain evidence="2 3">IP1</strain>
    </source>
</reference>
<evidence type="ECO:0000313" key="2">
    <source>
        <dbReference type="EMBL" id="ELP91024.1"/>
    </source>
</evidence>
<evidence type="ECO:0000313" key="3">
    <source>
        <dbReference type="Proteomes" id="UP000014680"/>
    </source>
</evidence>
<protein>
    <recommendedName>
        <fullName evidence="1">RNB domain-containing protein</fullName>
    </recommendedName>
</protein>
<dbReference type="GO" id="GO:0003723">
    <property type="term" value="F:RNA binding"/>
    <property type="evidence" value="ECO:0007669"/>
    <property type="project" value="InterPro"/>
</dbReference>
<dbReference type="RefSeq" id="XP_004257795.1">
    <property type="nucleotide sequence ID" value="XM_004257747.1"/>
</dbReference>
<dbReference type="InterPro" id="IPR012340">
    <property type="entry name" value="NA-bd_OB-fold"/>
</dbReference>
<dbReference type="SUPFAM" id="SSF50249">
    <property type="entry name" value="Nucleic acid-binding proteins"/>
    <property type="match status" value="1"/>
</dbReference>
<proteinExistence type="predicted"/>
<dbReference type="KEGG" id="eiv:EIN_267400"/>
<dbReference type="VEuPathDB" id="AmoebaDB:EIN_267400"/>
<dbReference type="EMBL" id="KB206479">
    <property type="protein sequence ID" value="ELP91024.1"/>
    <property type="molecule type" value="Genomic_DNA"/>
</dbReference>
<dbReference type="Pfam" id="PF00773">
    <property type="entry name" value="RNB"/>
    <property type="match status" value="1"/>
</dbReference>